<sequence>MLIEVAEILQKEFDKTVEQKEIKNDLRKLTSKLNIHSSYFRNHNNYKVLKSVKNYLFKQGYYIFERITPLLRFRDYRGTANEIVKYFNNYACIIYKGNLTKQRYQLRNLLLLNSSKHHMNTLQNLKKL</sequence>
<reference evidence="1" key="1">
    <citation type="submission" date="2021-06" db="EMBL/GenBank/DDBJ databases">
        <authorList>
            <person name="Kallberg Y."/>
            <person name="Tangrot J."/>
            <person name="Rosling A."/>
        </authorList>
    </citation>
    <scope>NUCLEOTIDE SEQUENCE</scope>
    <source>
        <strain evidence="1">IN212</strain>
    </source>
</reference>
<name>A0A9N9AB70_9GLOM</name>
<feature type="non-terminal residue" evidence="1">
    <location>
        <position position="128"/>
    </location>
</feature>
<keyword evidence="2" id="KW-1185">Reference proteome</keyword>
<dbReference type="AlphaFoldDB" id="A0A9N9AB70"/>
<gene>
    <name evidence="1" type="ORF">RFULGI_LOCUS3480</name>
</gene>
<dbReference type="Proteomes" id="UP000789396">
    <property type="component" value="Unassembled WGS sequence"/>
</dbReference>
<evidence type="ECO:0000313" key="1">
    <source>
        <dbReference type="EMBL" id="CAG8523828.1"/>
    </source>
</evidence>
<evidence type="ECO:0000313" key="2">
    <source>
        <dbReference type="Proteomes" id="UP000789396"/>
    </source>
</evidence>
<protein>
    <submittedName>
        <fullName evidence="1">9105_t:CDS:1</fullName>
    </submittedName>
</protein>
<proteinExistence type="predicted"/>
<organism evidence="1 2">
    <name type="scientific">Racocetra fulgida</name>
    <dbReference type="NCBI Taxonomy" id="60492"/>
    <lineage>
        <taxon>Eukaryota</taxon>
        <taxon>Fungi</taxon>
        <taxon>Fungi incertae sedis</taxon>
        <taxon>Mucoromycota</taxon>
        <taxon>Glomeromycotina</taxon>
        <taxon>Glomeromycetes</taxon>
        <taxon>Diversisporales</taxon>
        <taxon>Gigasporaceae</taxon>
        <taxon>Racocetra</taxon>
    </lineage>
</organism>
<accession>A0A9N9AB70</accession>
<comment type="caution">
    <text evidence="1">The sequence shown here is derived from an EMBL/GenBank/DDBJ whole genome shotgun (WGS) entry which is preliminary data.</text>
</comment>
<dbReference type="EMBL" id="CAJVPZ010003053">
    <property type="protein sequence ID" value="CAG8523828.1"/>
    <property type="molecule type" value="Genomic_DNA"/>
</dbReference>
<dbReference type="OrthoDB" id="2418820at2759"/>